<protein>
    <recommendedName>
        <fullName evidence="8">Major facilitator superfamily (MFS) profile domain-containing protein</fullName>
    </recommendedName>
</protein>
<evidence type="ECO:0000256" key="1">
    <source>
        <dbReference type="ARBA" id="ARBA00004141"/>
    </source>
</evidence>
<dbReference type="OrthoDB" id="2962993at2759"/>
<evidence type="ECO:0000259" key="8">
    <source>
        <dbReference type="PROSITE" id="PS50850"/>
    </source>
</evidence>
<feature type="transmembrane region" description="Helical" evidence="7">
    <location>
        <begin position="209"/>
        <end position="232"/>
    </location>
</feature>
<dbReference type="PANTHER" id="PTHR43791:SF22">
    <property type="entry name" value="TRANSPORTER, PUTATIVE (AFU_ORTHOLOGUE AFUA_6G11320)-RELATED"/>
    <property type="match status" value="1"/>
</dbReference>
<feature type="transmembrane region" description="Helical" evidence="7">
    <location>
        <begin position="86"/>
        <end position="104"/>
    </location>
</feature>
<dbReference type="EMBL" id="BACD03000010">
    <property type="protein sequence ID" value="GAO47614.1"/>
    <property type="molecule type" value="Genomic_DNA"/>
</dbReference>
<comment type="subcellular location">
    <subcellularLocation>
        <location evidence="1">Membrane</location>
        <topology evidence="1">Multi-pass membrane protein</topology>
    </subcellularLocation>
</comment>
<reference evidence="9 10" key="1">
    <citation type="journal article" date="2011" name="J. Gen. Appl. Microbiol.">
        <title>Draft genome sequencing of the enigmatic yeast Saitoella complicata.</title>
        <authorList>
            <person name="Nishida H."/>
            <person name="Hamamoto M."/>
            <person name="Sugiyama J."/>
        </authorList>
    </citation>
    <scope>NUCLEOTIDE SEQUENCE [LARGE SCALE GENOMIC DNA]</scope>
    <source>
        <strain evidence="9 10">NRRL Y-17804</strain>
    </source>
</reference>
<dbReference type="STRING" id="698492.A0A0E9NCP9"/>
<evidence type="ECO:0000256" key="2">
    <source>
        <dbReference type="ARBA" id="ARBA00022448"/>
    </source>
</evidence>
<feature type="transmembrane region" description="Helical" evidence="7">
    <location>
        <begin position="435"/>
        <end position="457"/>
    </location>
</feature>
<comment type="similarity">
    <text evidence="6">Belongs to the major facilitator superfamily. Allantoate permease family.</text>
</comment>
<feature type="transmembrane region" description="Helical" evidence="7">
    <location>
        <begin position="279"/>
        <end position="299"/>
    </location>
</feature>
<evidence type="ECO:0000313" key="10">
    <source>
        <dbReference type="Proteomes" id="UP000033140"/>
    </source>
</evidence>
<gene>
    <name evidence="9" type="ORF">G7K_1814-t1</name>
</gene>
<reference evidence="9 10" key="3">
    <citation type="journal article" date="2015" name="Genome Announc.">
        <title>Draft Genome Sequence of the Archiascomycetous Yeast Saitoella complicata.</title>
        <authorList>
            <person name="Yamauchi K."/>
            <person name="Kondo S."/>
            <person name="Hamamoto M."/>
            <person name="Takahashi Y."/>
            <person name="Ogura Y."/>
            <person name="Hayashi T."/>
            <person name="Nishida H."/>
        </authorList>
    </citation>
    <scope>NUCLEOTIDE SEQUENCE [LARGE SCALE GENOMIC DNA]</scope>
    <source>
        <strain evidence="9 10">NRRL Y-17804</strain>
    </source>
</reference>
<dbReference type="PROSITE" id="PS50850">
    <property type="entry name" value="MFS"/>
    <property type="match status" value="1"/>
</dbReference>
<evidence type="ECO:0000256" key="3">
    <source>
        <dbReference type="ARBA" id="ARBA00022692"/>
    </source>
</evidence>
<feature type="transmembrane region" description="Helical" evidence="7">
    <location>
        <begin position="402"/>
        <end position="423"/>
    </location>
</feature>
<feature type="transmembrane region" description="Helical" evidence="7">
    <location>
        <begin position="344"/>
        <end position="362"/>
    </location>
</feature>
<dbReference type="FunFam" id="1.20.1250.20:FF:000034">
    <property type="entry name" value="MFS general substrate transporter"/>
    <property type="match status" value="1"/>
</dbReference>
<keyword evidence="10" id="KW-1185">Reference proteome</keyword>
<keyword evidence="3 7" id="KW-0812">Transmembrane</keyword>
<evidence type="ECO:0000256" key="6">
    <source>
        <dbReference type="ARBA" id="ARBA00037968"/>
    </source>
</evidence>
<comment type="caution">
    <text evidence="9">The sequence shown here is derived from an EMBL/GenBank/DDBJ whole genome shotgun (WGS) entry which is preliminary data.</text>
</comment>
<dbReference type="OMA" id="DPRWRFE"/>
<evidence type="ECO:0000256" key="4">
    <source>
        <dbReference type="ARBA" id="ARBA00022989"/>
    </source>
</evidence>
<dbReference type="Gene3D" id="1.20.1250.20">
    <property type="entry name" value="MFS general substrate transporter like domains"/>
    <property type="match status" value="2"/>
</dbReference>
<dbReference type="InterPro" id="IPR036259">
    <property type="entry name" value="MFS_trans_sf"/>
</dbReference>
<accession>A0A0E9NCP9</accession>
<evidence type="ECO:0000256" key="7">
    <source>
        <dbReference type="SAM" id="Phobius"/>
    </source>
</evidence>
<dbReference type="Proteomes" id="UP000033140">
    <property type="component" value="Unassembled WGS sequence"/>
</dbReference>
<feature type="transmembrane region" description="Helical" evidence="7">
    <location>
        <begin position="368"/>
        <end position="390"/>
    </location>
</feature>
<evidence type="ECO:0000313" key="9">
    <source>
        <dbReference type="EMBL" id="GAO47614.1"/>
    </source>
</evidence>
<proteinExistence type="inferred from homology"/>
<dbReference type="FunFam" id="1.20.1250.20:FF:000068">
    <property type="entry name" value="MFS general substrate transporter"/>
    <property type="match status" value="1"/>
</dbReference>
<dbReference type="SUPFAM" id="SSF103473">
    <property type="entry name" value="MFS general substrate transporter"/>
    <property type="match status" value="1"/>
</dbReference>
<dbReference type="RefSeq" id="XP_019023534.1">
    <property type="nucleotide sequence ID" value="XM_019171914.1"/>
</dbReference>
<dbReference type="Pfam" id="PF07690">
    <property type="entry name" value="MFS_1"/>
    <property type="match status" value="1"/>
</dbReference>
<feature type="transmembrane region" description="Helical" evidence="7">
    <location>
        <begin position="176"/>
        <end position="197"/>
    </location>
</feature>
<feature type="transmembrane region" description="Helical" evidence="7">
    <location>
        <begin position="116"/>
        <end position="136"/>
    </location>
</feature>
<organism evidence="9 10">
    <name type="scientific">Saitoella complicata (strain BCRC 22490 / CBS 7301 / JCM 7358 / NBRC 10748 / NRRL Y-17804)</name>
    <dbReference type="NCBI Taxonomy" id="698492"/>
    <lineage>
        <taxon>Eukaryota</taxon>
        <taxon>Fungi</taxon>
        <taxon>Dikarya</taxon>
        <taxon>Ascomycota</taxon>
        <taxon>Taphrinomycotina</taxon>
        <taxon>Taphrinomycotina incertae sedis</taxon>
        <taxon>Saitoella</taxon>
    </lineage>
</organism>
<feature type="transmembrane region" description="Helical" evidence="7">
    <location>
        <begin position="142"/>
        <end position="164"/>
    </location>
</feature>
<feature type="domain" description="Major facilitator superfamily (MFS) profile" evidence="8">
    <location>
        <begin position="50"/>
        <end position="462"/>
    </location>
</feature>
<keyword evidence="5 7" id="KW-0472">Membrane</keyword>
<dbReference type="InterPro" id="IPR020846">
    <property type="entry name" value="MFS_dom"/>
</dbReference>
<dbReference type="PANTHER" id="PTHR43791">
    <property type="entry name" value="PERMEASE-RELATED"/>
    <property type="match status" value="1"/>
</dbReference>
<name>A0A0E9NCP9_SAICN</name>
<dbReference type="GO" id="GO:0022857">
    <property type="term" value="F:transmembrane transporter activity"/>
    <property type="evidence" value="ECO:0007669"/>
    <property type="project" value="InterPro"/>
</dbReference>
<dbReference type="InterPro" id="IPR011701">
    <property type="entry name" value="MFS"/>
</dbReference>
<evidence type="ECO:0000256" key="5">
    <source>
        <dbReference type="ARBA" id="ARBA00023136"/>
    </source>
</evidence>
<dbReference type="GO" id="GO:0016020">
    <property type="term" value="C:membrane"/>
    <property type="evidence" value="ECO:0007669"/>
    <property type="project" value="UniProtKB-SubCell"/>
</dbReference>
<sequence length="500" mass="54384">MSDIIETAIAHPSSGKHVDEKAAAFPPSITSVNSDPAFEKRLLRKLDLKILPIVTLLYLLSFLDRSNIGNAKLDGLTTDIGMSGDAYLWTLTLYFIGYVIFEVPSNIVLKKTTPRIWLPLIMFVWGIVSVLMGLVSSGAGLLAARFFLGVTEAGLFPGVVYYLSRWYQREERVYRVSLFFSAAATAGAFGGILAYGIGKMDGVGGKPGWSWIFIIEGLLTIVVSVLAPIWLVNYPDTATFLSEDEKRLLTARLSSDSDAVSQESFSWDGVRQALKDPAVYLYGINFMGMSLPLYTLSLFLPTIIKDLGYTAAQAQLLTVPPYAIASVLTLIIAALSFRVSSRAPFIIGSAAVAIVGYIILLASHTPGVQYFGTIVAAAGIYPATAIVLSWPSMNVSGQVKRATACAMQITIGNTGAIIGTQMYRPSGSPRFYLGHGMAVGYLVIAIVSVAVVWWWCLKENRAKEDGRRDYLLQGFAKAEQGDVEARRVLGDRHPAWAFKT</sequence>
<dbReference type="AlphaFoldDB" id="A0A0E9NCP9"/>
<reference evidence="9 10" key="2">
    <citation type="journal article" date="2014" name="J. Gen. Appl. Microbiol.">
        <title>The early diverging ascomycetous budding yeast Saitoella complicata has three histone deacetylases belonging to the Clr6, Hos2, and Rpd3 lineages.</title>
        <authorList>
            <person name="Nishida H."/>
            <person name="Matsumoto T."/>
            <person name="Kondo S."/>
            <person name="Hamamoto M."/>
            <person name="Yoshikawa H."/>
        </authorList>
    </citation>
    <scope>NUCLEOTIDE SEQUENCE [LARGE SCALE GENOMIC DNA]</scope>
    <source>
        <strain evidence="9 10">NRRL Y-17804</strain>
    </source>
</reference>
<feature type="transmembrane region" description="Helical" evidence="7">
    <location>
        <begin position="46"/>
        <end position="63"/>
    </location>
</feature>
<feature type="transmembrane region" description="Helical" evidence="7">
    <location>
        <begin position="319"/>
        <end position="337"/>
    </location>
</feature>
<keyword evidence="4 7" id="KW-1133">Transmembrane helix</keyword>
<keyword evidence="2" id="KW-0813">Transport</keyword>